<feature type="compositionally biased region" description="Basic and acidic residues" evidence="1">
    <location>
        <begin position="332"/>
        <end position="344"/>
    </location>
</feature>
<dbReference type="InterPro" id="IPR050863">
    <property type="entry name" value="CenT-Element_Derived"/>
</dbReference>
<dbReference type="Pfam" id="PF05225">
    <property type="entry name" value="HTH_psq"/>
    <property type="match status" value="1"/>
</dbReference>
<keyword evidence="5" id="KW-1185">Reference proteome</keyword>
<dbReference type="GO" id="GO:0005634">
    <property type="term" value="C:nucleus"/>
    <property type="evidence" value="ECO:0007669"/>
    <property type="project" value="TreeGrafter"/>
</dbReference>
<sequence>MKTDATAFRMPRKKRAMRKIGNSSAADVKAGVLLIRQGMSIRKAATSCGVPFTTLKRKKFKDHMIKNTPAGTLGLATPSGWMNADSFTEVMKHFIKHTNSCKENPSMLVMDNHESHLSIEAIQLAKDCGVNLLTIHPHTSGKLQPLDVGVFSAFKVYYNAGIDSWLMTHPGKPVTIYDLDEDFLPSTVTDRPGPCSDCLPREEGLINVNINSMNVIELGAPEETTTAHSSEHSISQTCATSEKPCSPTSIRTPVIKILAPEVLISAISSNKLPPKPYIITPTQDVALTPSISQSAENTFTSPFEFRDPIKAGPRTTTRKRRKPGRSMILTDTPEKVRLEQEKIAAKSKNTNKKGKVTRKVLQSDEEDNDQEKETVEYAESDDDTDWAAEDEDENSDEESVIITERHLTKSLTRAPLEGEYVIVQFTTKKLTSLYVGKVIEGRNENNEFYISFLRRTPGTSKFHMPDKPDLSVIKESDLKLLLPKPSIVGTSSRPYYNFGLDLSQLRIC</sequence>
<proteinExistence type="predicted"/>
<protein>
    <recommendedName>
        <fullName evidence="6">DDE-1 domain-containing protein</fullName>
    </recommendedName>
</protein>
<dbReference type="InterPro" id="IPR007889">
    <property type="entry name" value="HTH_Psq"/>
</dbReference>
<evidence type="ECO:0000259" key="2">
    <source>
        <dbReference type="Pfam" id="PF03184"/>
    </source>
</evidence>
<feature type="compositionally biased region" description="Basic residues" evidence="1">
    <location>
        <begin position="349"/>
        <end position="358"/>
    </location>
</feature>
<dbReference type="Proteomes" id="UP001152888">
    <property type="component" value="Unassembled WGS sequence"/>
</dbReference>
<dbReference type="GO" id="GO:0003677">
    <property type="term" value="F:DNA binding"/>
    <property type="evidence" value="ECO:0007669"/>
    <property type="project" value="InterPro"/>
</dbReference>
<dbReference type="EMBL" id="CAKOFQ010008143">
    <property type="protein sequence ID" value="CAH2012089.1"/>
    <property type="molecule type" value="Genomic_DNA"/>
</dbReference>
<evidence type="ECO:0008006" key="6">
    <source>
        <dbReference type="Google" id="ProtNLM"/>
    </source>
</evidence>
<evidence type="ECO:0000313" key="5">
    <source>
        <dbReference type="Proteomes" id="UP001152888"/>
    </source>
</evidence>
<evidence type="ECO:0000259" key="3">
    <source>
        <dbReference type="Pfam" id="PF05225"/>
    </source>
</evidence>
<gene>
    <name evidence="4" type="ORF">ACAOBT_LOCUS32618</name>
</gene>
<comment type="caution">
    <text evidence="4">The sequence shown here is derived from an EMBL/GenBank/DDBJ whole genome shotgun (WGS) entry which is preliminary data.</text>
</comment>
<feature type="domain" description="DDE-1" evidence="2">
    <location>
        <begin position="77"/>
        <end position="168"/>
    </location>
</feature>
<dbReference type="AlphaFoldDB" id="A0A9P0MHL5"/>
<feature type="compositionally biased region" description="Acidic residues" evidence="1">
    <location>
        <begin position="363"/>
        <end position="398"/>
    </location>
</feature>
<accession>A0A9P0MHL5</accession>
<dbReference type="Pfam" id="PF03184">
    <property type="entry name" value="DDE_1"/>
    <property type="match status" value="1"/>
</dbReference>
<dbReference type="InterPro" id="IPR004875">
    <property type="entry name" value="DDE_SF_endonuclease_dom"/>
</dbReference>
<name>A0A9P0MHL5_ACAOB</name>
<dbReference type="PANTHER" id="PTHR19303:SF71">
    <property type="entry name" value="ZINC FINGER PHD-TYPE DOMAIN-CONTAINING PROTEIN"/>
    <property type="match status" value="1"/>
</dbReference>
<organism evidence="4 5">
    <name type="scientific">Acanthoscelides obtectus</name>
    <name type="common">Bean weevil</name>
    <name type="synonym">Bruchus obtectus</name>
    <dbReference type="NCBI Taxonomy" id="200917"/>
    <lineage>
        <taxon>Eukaryota</taxon>
        <taxon>Metazoa</taxon>
        <taxon>Ecdysozoa</taxon>
        <taxon>Arthropoda</taxon>
        <taxon>Hexapoda</taxon>
        <taxon>Insecta</taxon>
        <taxon>Pterygota</taxon>
        <taxon>Neoptera</taxon>
        <taxon>Endopterygota</taxon>
        <taxon>Coleoptera</taxon>
        <taxon>Polyphaga</taxon>
        <taxon>Cucujiformia</taxon>
        <taxon>Chrysomeloidea</taxon>
        <taxon>Chrysomelidae</taxon>
        <taxon>Bruchinae</taxon>
        <taxon>Bruchini</taxon>
        <taxon>Acanthoscelides</taxon>
    </lineage>
</organism>
<dbReference type="PANTHER" id="PTHR19303">
    <property type="entry name" value="TRANSPOSON"/>
    <property type="match status" value="1"/>
</dbReference>
<dbReference type="OrthoDB" id="6740472at2759"/>
<reference evidence="4" key="1">
    <citation type="submission" date="2022-03" db="EMBL/GenBank/DDBJ databases">
        <authorList>
            <person name="Sayadi A."/>
        </authorList>
    </citation>
    <scope>NUCLEOTIDE SEQUENCE</scope>
</reference>
<feature type="region of interest" description="Disordered" evidence="1">
    <location>
        <begin position="298"/>
        <end position="398"/>
    </location>
</feature>
<feature type="domain" description="HTH psq-type" evidence="3">
    <location>
        <begin position="35"/>
        <end position="61"/>
    </location>
</feature>
<evidence type="ECO:0000256" key="1">
    <source>
        <dbReference type="SAM" id="MobiDB-lite"/>
    </source>
</evidence>
<evidence type="ECO:0000313" key="4">
    <source>
        <dbReference type="EMBL" id="CAH2012089.1"/>
    </source>
</evidence>